<sequence length="124" mass="13290">MFRSILREKNTPGSGQSVRWGARDAYRTITPNTSAASGEDAMHSPLYEDEEGSSFRARMQDESSDDHGEKIDQLAAMGQSVGSRFAASGSTTPPTSGPSKLSTSTLPPIPVRGSTLLPLQHLRL</sequence>
<evidence type="ECO:0000313" key="3">
    <source>
        <dbReference type="Proteomes" id="UP000614334"/>
    </source>
</evidence>
<accession>A0A8H7M3K0</accession>
<dbReference type="EMBL" id="JACYCF010000020">
    <property type="protein sequence ID" value="KAF8750449.1"/>
    <property type="molecule type" value="Genomic_DNA"/>
</dbReference>
<evidence type="ECO:0000256" key="1">
    <source>
        <dbReference type="SAM" id="MobiDB-lite"/>
    </source>
</evidence>
<proteinExistence type="predicted"/>
<dbReference type="Proteomes" id="UP000614334">
    <property type="component" value="Unassembled WGS sequence"/>
</dbReference>
<organism evidence="2 3">
    <name type="scientific">Rhizoctonia solani</name>
    <dbReference type="NCBI Taxonomy" id="456999"/>
    <lineage>
        <taxon>Eukaryota</taxon>
        <taxon>Fungi</taxon>
        <taxon>Dikarya</taxon>
        <taxon>Basidiomycota</taxon>
        <taxon>Agaricomycotina</taxon>
        <taxon>Agaricomycetes</taxon>
        <taxon>Cantharellales</taxon>
        <taxon>Ceratobasidiaceae</taxon>
        <taxon>Rhizoctonia</taxon>
    </lineage>
</organism>
<feature type="region of interest" description="Disordered" evidence="1">
    <location>
        <begin position="29"/>
        <end position="113"/>
    </location>
</feature>
<protein>
    <submittedName>
        <fullName evidence="2">Uncharacterized protein</fullName>
    </submittedName>
</protein>
<name>A0A8H7M3K0_9AGAM</name>
<comment type="caution">
    <text evidence="2">The sequence shown here is derived from an EMBL/GenBank/DDBJ whole genome shotgun (WGS) entry which is preliminary data.</text>
</comment>
<reference evidence="2" key="1">
    <citation type="submission" date="2020-09" db="EMBL/GenBank/DDBJ databases">
        <title>Comparative genome analyses of four rice-infecting Rhizoctonia solani isolates reveal extensive enrichment of homogalacturonan modification genes.</title>
        <authorList>
            <person name="Lee D.-Y."/>
            <person name="Jeon J."/>
            <person name="Kim K.-T."/>
            <person name="Cheong K."/>
            <person name="Song H."/>
            <person name="Choi G."/>
            <person name="Ko J."/>
            <person name="Opiyo S.O."/>
            <person name="Zuo S."/>
            <person name="Madhav S."/>
            <person name="Lee Y.-H."/>
            <person name="Wang G.-L."/>
        </authorList>
    </citation>
    <scope>NUCLEOTIDE SEQUENCE</scope>
    <source>
        <strain evidence="2">AG1-IA B2</strain>
    </source>
</reference>
<feature type="compositionally biased region" description="Low complexity" evidence="1">
    <location>
        <begin position="88"/>
        <end position="106"/>
    </location>
</feature>
<evidence type="ECO:0000313" key="2">
    <source>
        <dbReference type="EMBL" id="KAF8750449.1"/>
    </source>
</evidence>
<feature type="compositionally biased region" description="Basic and acidic residues" evidence="1">
    <location>
        <begin position="58"/>
        <end position="72"/>
    </location>
</feature>
<dbReference type="AlphaFoldDB" id="A0A8H7M3K0"/>
<gene>
    <name evidence="2" type="ORF">RHS01_09224</name>
</gene>